<dbReference type="InterPro" id="IPR017900">
    <property type="entry name" value="4Fe4S_Fe_S_CS"/>
</dbReference>
<keyword evidence="5" id="KW-0249">Electron transport</keyword>
<accession>A0A1I0EYF7</accession>
<dbReference type="NCBIfam" id="TIGR00273">
    <property type="entry name" value="LutB/LldF family L-lactate oxidation iron-sulfur protein"/>
    <property type="match status" value="1"/>
</dbReference>
<dbReference type="Gene3D" id="1.10.1060.10">
    <property type="entry name" value="Alpha-helical ferredoxin"/>
    <property type="match status" value="1"/>
</dbReference>
<evidence type="ECO:0000256" key="2">
    <source>
        <dbReference type="ARBA" id="ARBA00022485"/>
    </source>
</evidence>
<evidence type="ECO:0000256" key="1">
    <source>
        <dbReference type="ARBA" id="ARBA00022448"/>
    </source>
</evidence>
<name>A0A1I0EYF7_9PROT</name>
<keyword evidence="4" id="KW-0677">Repeat</keyword>
<dbReference type="GO" id="GO:0006089">
    <property type="term" value="P:lactate metabolic process"/>
    <property type="evidence" value="ECO:0007669"/>
    <property type="project" value="InterPro"/>
</dbReference>
<dbReference type="PROSITE" id="PS51379">
    <property type="entry name" value="4FE4S_FER_2"/>
    <property type="match status" value="1"/>
</dbReference>
<keyword evidence="6" id="KW-0408">Iron</keyword>
<dbReference type="InterPro" id="IPR009051">
    <property type="entry name" value="Helical_ferredxn"/>
</dbReference>
<evidence type="ECO:0000256" key="6">
    <source>
        <dbReference type="ARBA" id="ARBA00023004"/>
    </source>
</evidence>
<protein>
    <submittedName>
        <fullName evidence="9">L-lactate dehydrogenase complex protein LldF</fullName>
    </submittedName>
</protein>
<dbReference type="PROSITE" id="PS00198">
    <property type="entry name" value="4FE4S_FER_1"/>
    <property type="match status" value="1"/>
</dbReference>
<dbReference type="GO" id="GO:0051539">
    <property type="term" value="F:4 iron, 4 sulfur cluster binding"/>
    <property type="evidence" value="ECO:0007669"/>
    <property type="project" value="UniProtKB-KW"/>
</dbReference>
<keyword evidence="10" id="KW-1185">Reference proteome</keyword>
<dbReference type="AlphaFoldDB" id="A0A1I0EYF7"/>
<dbReference type="Gene3D" id="3.40.50.10420">
    <property type="entry name" value="NagB/RpiA/CoA transferase-like"/>
    <property type="match status" value="1"/>
</dbReference>
<evidence type="ECO:0000256" key="4">
    <source>
        <dbReference type="ARBA" id="ARBA00022737"/>
    </source>
</evidence>
<evidence type="ECO:0000256" key="5">
    <source>
        <dbReference type="ARBA" id="ARBA00022982"/>
    </source>
</evidence>
<evidence type="ECO:0000313" key="9">
    <source>
        <dbReference type="EMBL" id="SET50545.1"/>
    </source>
</evidence>
<evidence type="ECO:0000313" key="10">
    <source>
        <dbReference type="Proteomes" id="UP000199345"/>
    </source>
</evidence>
<keyword evidence="3" id="KW-0479">Metal-binding</keyword>
<dbReference type="Pfam" id="PF13183">
    <property type="entry name" value="Fer4_8"/>
    <property type="match status" value="1"/>
</dbReference>
<dbReference type="InterPro" id="IPR003741">
    <property type="entry name" value="LUD_dom"/>
</dbReference>
<evidence type="ECO:0000259" key="8">
    <source>
        <dbReference type="PROSITE" id="PS51379"/>
    </source>
</evidence>
<dbReference type="Pfam" id="PF02589">
    <property type="entry name" value="LUD_dom"/>
    <property type="match status" value="1"/>
</dbReference>
<keyword evidence="7" id="KW-0411">Iron-sulfur</keyword>
<dbReference type="InterPro" id="IPR017896">
    <property type="entry name" value="4Fe4S_Fe-S-bd"/>
</dbReference>
<dbReference type="InterPro" id="IPR004452">
    <property type="entry name" value="LutB/LldF"/>
</dbReference>
<dbReference type="GO" id="GO:0046872">
    <property type="term" value="F:metal ion binding"/>
    <property type="evidence" value="ECO:0007669"/>
    <property type="project" value="UniProtKB-KW"/>
</dbReference>
<keyword evidence="2" id="KW-0004">4Fe-4S</keyword>
<dbReference type="EMBL" id="FOIA01000031">
    <property type="protein sequence ID" value="SET50545.1"/>
    <property type="molecule type" value="Genomic_DNA"/>
</dbReference>
<dbReference type="SUPFAM" id="SSF100950">
    <property type="entry name" value="NagB/RpiA/CoA transferase-like"/>
    <property type="match status" value="1"/>
</dbReference>
<dbReference type="RefSeq" id="WP_090660743.1">
    <property type="nucleotide sequence ID" value="NZ_FOIA01000031.1"/>
</dbReference>
<dbReference type="Proteomes" id="UP000199345">
    <property type="component" value="Unassembled WGS sequence"/>
</dbReference>
<reference evidence="10" key="1">
    <citation type="submission" date="2016-10" db="EMBL/GenBank/DDBJ databases">
        <authorList>
            <person name="Varghese N."/>
            <person name="Submissions S."/>
        </authorList>
    </citation>
    <scope>NUCLEOTIDE SEQUENCE [LARGE SCALE GENOMIC DNA]</scope>
    <source>
        <strain evidence="10">Nm71</strain>
    </source>
</reference>
<dbReference type="OrthoDB" id="5289041at2"/>
<evidence type="ECO:0000256" key="7">
    <source>
        <dbReference type="ARBA" id="ARBA00023014"/>
    </source>
</evidence>
<evidence type="ECO:0000256" key="3">
    <source>
        <dbReference type="ARBA" id="ARBA00022723"/>
    </source>
</evidence>
<keyword evidence="1" id="KW-0813">Transport</keyword>
<dbReference type="PANTHER" id="PTHR47153">
    <property type="entry name" value="LACTATE UTILIZATION PROTEIN B"/>
    <property type="match status" value="1"/>
</dbReference>
<dbReference type="SUPFAM" id="SSF46548">
    <property type="entry name" value="alpha-helical ferredoxin"/>
    <property type="match status" value="1"/>
</dbReference>
<dbReference type="PANTHER" id="PTHR47153:SF2">
    <property type="entry name" value="LACTATE UTILIZATION PROTEIN B"/>
    <property type="match status" value="1"/>
</dbReference>
<proteinExistence type="predicted"/>
<organism evidence="9 10">
    <name type="scientific">Nitrosomonas marina</name>
    <dbReference type="NCBI Taxonomy" id="917"/>
    <lineage>
        <taxon>Bacteria</taxon>
        <taxon>Pseudomonadati</taxon>
        <taxon>Pseudomonadota</taxon>
        <taxon>Betaproteobacteria</taxon>
        <taxon>Nitrosomonadales</taxon>
        <taxon>Nitrosomonadaceae</taxon>
        <taxon>Nitrosomonas</taxon>
    </lineage>
</organism>
<sequence length="472" mass="52910">MTTKYRKQFSNALAQHEVRNNTENVINKLRKHRLAAFPDQAEWVNLRRHSTAIRVNAISKLPQLLEQLEINLQRNGIQVHWADTTEQANQTVLNIMRFHDARFVIKGKSMVSEEMGLNDFLNTHGIECLESDLGELIIQLAAEKPSHMIVPALHKNRKQIARLFHRQFPSIPYTEDISALAQAARRFLRHHFATAPVGLTGVNFMIAETGTLCLVENEGNGRMCSTAPPVHIAVSGIEKVVECLDDVPPLLGILTRSATGQPITTYVNMISSPRKPNEKDGPTAVHLILLDNGRSRIYSDPELRDTLNCIRCGACMNHCPIYKHIGGHAYQTVIPGPIGTILEPQKNGLDSYGELTQASTLCGACQEVCPVSIPIPKIINRLRWEHIRKNSYSTSGAGSGRRKTEAIIWKIWVWNCIHPGAYNRITSVATSMRRLTDRILAKISPWTTARAVPRLPDTTLHERLKALEIDNE</sequence>
<dbReference type="InterPro" id="IPR024185">
    <property type="entry name" value="FTHF_cligase-like_sf"/>
</dbReference>
<dbReference type="InterPro" id="IPR037171">
    <property type="entry name" value="NagB/RpiA_transferase-like"/>
</dbReference>
<dbReference type="Pfam" id="PF11870">
    <property type="entry name" value="LutB_C"/>
    <property type="match status" value="1"/>
</dbReference>
<dbReference type="InterPro" id="IPR024569">
    <property type="entry name" value="LutB_C"/>
</dbReference>
<feature type="domain" description="4Fe-4S ferredoxin-type" evidence="8">
    <location>
        <begin position="299"/>
        <end position="330"/>
    </location>
</feature>
<gene>
    <name evidence="9" type="ORF">SAMN05216326_13146</name>
</gene>